<name>A0A1V9WZC7_9ACAR</name>
<evidence type="ECO:0000313" key="10">
    <source>
        <dbReference type="Proteomes" id="UP000192247"/>
    </source>
</evidence>
<evidence type="ECO:0000256" key="5">
    <source>
        <dbReference type="ARBA" id="ARBA00047761"/>
    </source>
</evidence>
<dbReference type="EC" id="3.1.3.16" evidence="7"/>
<keyword evidence="1" id="KW-0479">Metal-binding</keyword>
<dbReference type="SUPFAM" id="SSF56300">
    <property type="entry name" value="Metallo-dependent phosphatases"/>
    <property type="match status" value="1"/>
</dbReference>
<dbReference type="InParanoid" id="A0A1V9WZC7"/>
<dbReference type="InterPro" id="IPR031675">
    <property type="entry name" value="STPPase_N"/>
</dbReference>
<comment type="catalytic activity">
    <reaction evidence="5">
        <text>O-phospho-L-seryl-[protein] + H2O = L-seryl-[protein] + phosphate</text>
        <dbReference type="Rhea" id="RHEA:20629"/>
        <dbReference type="Rhea" id="RHEA-COMP:9863"/>
        <dbReference type="Rhea" id="RHEA-COMP:11604"/>
        <dbReference type="ChEBI" id="CHEBI:15377"/>
        <dbReference type="ChEBI" id="CHEBI:29999"/>
        <dbReference type="ChEBI" id="CHEBI:43474"/>
        <dbReference type="ChEBI" id="CHEBI:83421"/>
        <dbReference type="EC" id="3.1.3.16"/>
    </reaction>
</comment>
<keyword evidence="3" id="KW-0904">Protein phosphatase</keyword>
<gene>
    <name evidence="9" type="ORF">BIW11_14025</name>
</gene>
<dbReference type="PANTHER" id="PTHR11668">
    <property type="entry name" value="SERINE/THREONINE PROTEIN PHOSPHATASE"/>
    <property type="match status" value="1"/>
</dbReference>
<accession>A0A1V9WZC7</accession>
<evidence type="ECO:0000256" key="2">
    <source>
        <dbReference type="ARBA" id="ARBA00022801"/>
    </source>
</evidence>
<keyword evidence="2 7" id="KW-0378">Hydrolase</keyword>
<evidence type="ECO:0000256" key="1">
    <source>
        <dbReference type="ARBA" id="ARBA00022723"/>
    </source>
</evidence>
<dbReference type="GO" id="GO:0005634">
    <property type="term" value="C:nucleus"/>
    <property type="evidence" value="ECO:0007669"/>
    <property type="project" value="TreeGrafter"/>
</dbReference>
<dbReference type="Gene3D" id="3.60.21.10">
    <property type="match status" value="1"/>
</dbReference>
<keyword evidence="4" id="KW-0464">Manganese</keyword>
<dbReference type="Pfam" id="PF16891">
    <property type="entry name" value="STPPase_N"/>
    <property type="match status" value="1"/>
</dbReference>
<evidence type="ECO:0000313" key="9">
    <source>
        <dbReference type="EMBL" id="OQR66630.1"/>
    </source>
</evidence>
<dbReference type="EMBL" id="MNPL01031642">
    <property type="protein sequence ID" value="OQR66630.1"/>
    <property type="molecule type" value="Genomic_DNA"/>
</dbReference>
<dbReference type="AlphaFoldDB" id="A0A1V9WZC7"/>
<evidence type="ECO:0000256" key="7">
    <source>
        <dbReference type="RuleBase" id="RU004273"/>
    </source>
</evidence>
<dbReference type="InterPro" id="IPR006186">
    <property type="entry name" value="Ser/Thr-sp_prot-phosphatase"/>
</dbReference>
<comment type="caution">
    <text evidence="9">The sequence shown here is derived from an EMBL/GenBank/DDBJ whole genome shotgun (WGS) entry which is preliminary data.</text>
</comment>
<protein>
    <recommendedName>
        <fullName evidence="7">Serine/threonine-protein phosphatase</fullName>
        <ecNumber evidence="7">3.1.3.16</ecNumber>
    </recommendedName>
</protein>
<dbReference type="InterPro" id="IPR029052">
    <property type="entry name" value="Metallo-depent_PP-like"/>
</dbReference>
<dbReference type="GO" id="GO:0004722">
    <property type="term" value="F:protein serine/threonine phosphatase activity"/>
    <property type="evidence" value="ECO:0007669"/>
    <property type="project" value="UniProtKB-EC"/>
</dbReference>
<proteinExistence type="inferred from homology"/>
<evidence type="ECO:0000259" key="8">
    <source>
        <dbReference type="PROSITE" id="PS00125"/>
    </source>
</evidence>
<dbReference type="GO" id="GO:0005737">
    <property type="term" value="C:cytoplasm"/>
    <property type="evidence" value="ECO:0007669"/>
    <property type="project" value="TreeGrafter"/>
</dbReference>
<comment type="similarity">
    <text evidence="7">Belongs to the PPP phosphatase family.</text>
</comment>
<evidence type="ECO:0000256" key="4">
    <source>
        <dbReference type="ARBA" id="ARBA00023211"/>
    </source>
</evidence>
<dbReference type="SMART" id="SM00156">
    <property type="entry name" value="PP2Ac"/>
    <property type="match status" value="1"/>
</dbReference>
<comment type="catalytic activity">
    <reaction evidence="6 7">
        <text>O-phospho-L-threonyl-[protein] + H2O = L-threonyl-[protein] + phosphate</text>
        <dbReference type="Rhea" id="RHEA:47004"/>
        <dbReference type="Rhea" id="RHEA-COMP:11060"/>
        <dbReference type="Rhea" id="RHEA-COMP:11605"/>
        <dbReference type="ChEBI" id="CHEBI:15377"/>
        <dbReference type="ChEBI" id="CHEBI:30013"/>
        <dbReference type="ChEBI" id="CHEBI:43474"/>
        <dbReference type="ChEBI" id="CHEBI:61977"/>
        <dbReference type="EC" id="3.1.3.16"/>
    </reaction>
</comment>
<sequence>MALGYWRFDLGRYEREWPSTKLRNLIPSIPSRPSERSADATEERMLVVVTGANRHIRSTRSLRNSRVLVVLALAIAAARNFKQICVKIEIEQSGRVSLAEQHIRQLCQISREIFLSQPMLLELSSPVNIVGDIHGQYNDLLRHFDKCGYPPASNYLFLGDYVDRGKQSIETISLVLAYKIKYPNNLFLLRGNHECASINNCTPMGAVQLYSFDGCTSEPNRPGRATSTRTTNGTLRAIRILN</sequence>
<dbReference type="InterPro" id="IPR004843">
    <property type="entry name" value="Calcineurin-like_PHP"/>
</dbReference>
<dbReference type="STRING" id="418985.A0A1V9WZC7"/>
<dbReference type="Pfam" id="PF00149">
    <property type="entry name" value="Metallophos"/>
    <property type="match status" value="1"/>
</dbReference>
<reference evidence="9 10" key="1">
    <citation type="journal article" date="2017" name="Gigascience">
        <title>Draft genome of the honey bee ectoparasitic mite, Tropilaelaps mercedesae, is shaped by the parasitic life history.</title>
        <authorList>
            <person name="Dong X."/>
            <person name="Armstrong S.D."/>
            <person name="Xia D."/>
            <person name="Makepeace B.L."/>
            <person name="Darby A.C."/>
            <person name="Kadowaki T."/>
        </authorList>
    </citation>
    <scope>NUCLEOTIDE SEQUENCE [LARGE SCALE GENOMIC DNA]</scope>
    <source>
        <strain evidence="9">Wuxi-XJTLU</strain>
    </source>
</reference>
<dbReference type="PROSITE" id="PS00125">
    <property type="entry name" value="SER_THR_PHOSPHATASE"/>
    <property type="match status" value="1"/>
</dbReference>
<dbReference type="OrthoDB" id="1930084at2759"/>
<dbReference type="PRINTS" id="PR00114">
    <property type="entry name" value="STPHPHTASE"/>
</dbReference>
<dbReference type="Proteomes" id="UP000192247">
    <property type="component" value="Unassembled WGS sequence"/>
</dbReference>
<dbReference type="GO" id="GO:0046872">
    <property type="term" value="F:metal ion binding"/>
    <property type="evidence" value="ECO:0007669"/>
    <property type="project" value="UniProtKB-KW"/>
</dbReference>
<keyword evidence="10" id="KW-1185">Reference proteome</keyword>
<dbReference type="PANTHER" id="PTHR11668:SF513">
    <property type="entry name" value="SERINE_THREONINE-PROTEIN PHOSPHATASE"/>
    <property type="match status" value="1"/>
</dbReference>
<organism evidence="9 10">
    <name type="scientific">Tropilaelaps mercedesae</name>
    <dbReference type="NCBI Taxonomy" id="418985"/>
    <lineage>
        <taxon>Eukaryota</taxon>
        <taxon>Metazoa</taxon>
        <taxon>Ecdysozoa</taxon>
        <taxon>Arthropoda</taxon>
        <taxon>Chelicerata</taxon>
        <taxon>Arachnida</taxon>
        <taxon>Acari</taxon>
        <taxon>Parasitiformes</taxon>
        <taxon>Mesostigmata</taxon>
        <taxon>Gamasina</taxon>
        <taxon>Dermanyssoidea</taxon>
        <taxon>Laelapidae</taxon>
        <taxon>Tropilaelaps</taxon>
    </lineage>
</organism>
<evidence type="ECO:0000256" key="3">
    <source>
        <dbReference type="ARBA" id="ARBA00022912"/>
    </source>
</evidence>
<evidence type="ECO:0000256" key="6">
    <source>
        <dbReference type="ARBA" id="ARBA00048336"/>
    </source>
</evidence>
<feature type="domain" description="Serine/threonine specific protein phosphatases" evidence="8">
    <location>
        <begin position="189"/>
        <end position="194"/>
    </location>
</feature>
<dbReference type="InterPro" id="IPR050341">
    <property type="entry name" value="PP1_catalytic_subunit"/>
</dbReference>